<evidence type="ECO:0000256" key="10">
    <source>
        <dbReference type="SAM" id="Phobius"/>
    </source>
</evidence>
<gene>
    <name evidence="12" type="ORF">KIPB_004229</name>
</gene>
<evidence type="ECO:0000256" key="3">
    <source>
        <dbReference type="ARBA" id="ARBA00022692"/>
    </source>
</evidence>
<keyword evidence="3 9" id="KW-0812">Transmembrane</keyword>
<dbReference type="InterPro" id="IPR018422">
    <property type="entry name" value="Cation/H_exchanger_CPA1"/>
</dbReference>
<feature type="transmembrane region" description="Helical" evidence="10">
    <location>
        <begin position="28"/>
        <end position="45"/>
    </location>
</feature>
<reference evidence="12 13" key="1">
    <citation type="journal article" date="2018" name="PLoS ONE">
        <title>The draft genome of Kipferlia bialata reveals reductive genome evolution in fornicate parasites.</title>
        <authorList>
            <person name="Tanifuji G."/>
            <person name="Takabayashi S."/>
            <person name="Kume K."/>
            <person name="Takagi M."/>
            <person name="Nakayama T."/>
            <person name="Kamikawa R."/>
            <person name="Inagaki Y."/>
            <person name="Hashimoto T."/>
        </authorList>
    </citation>
    <scope>NUCLEOTIDE SEQUENCE [LARGE SCALE GENOMIC DNA]</scope>
    <source>
        <strain evidence="12">NY0173</strain>
    </source>
</reference>
<dbReference type="Gene3D" id="6.10.140.1330">
    <property type="match status" value="1"/>
</dbReference>
<evidence type="ECO:0000256" key="9">
    <source>
        <dbReference type="RuleBase" id="RU003722"/>
    </source>
</evidence>
<feature type="transmembrane region" description="Helical" evidence="10">
    <location>
        <begin position="319"/>
        <end position="337"/>
    </location>
</feature>
<evidence type="ECO:0000256" key="4">
    <source>
        <dbReference type="ARBA" id="ARBA00022989"/>
    </source>
</evidence>
<evidence type="ECO:0000256" key="7">
    <source>
        <dbReference type="ARBA" id="ARBA00023136"/>
    </source>
</evidence>
<dbReference type="PANTHER" id="PTHR10110:SF187">
    <property type="entry name" value="SODIUM_HYDROGEN EXCHANGER"/>
    <property type="match status" value="1"/>
</dbReference>
<feature type="transmembrane region" description="Helical" evidence="10">
    <location>
        <begin position="157"/>
        <end position="183"/>
    </location>
</feature>
<dbReference type="GO" id="GO:0051453">
    <property type="term" value="P:regulation of intracellular pH"/>
    <property type="evidence" value="ECO:0007669"/>
    <property type="project" value="TreeGrafter"/>
</dbReference>
<dbReference type="GO" id="GO:0005886">
    <property type="term" value="C:plasma membrane"/>
    <property type="evidence" value="ECO:0007669"/>
    <property type="project" value="TreeGrafter"/>
</dbReference>
<evidence type="ECO:0000256" key="5">
    <source>
        <dbReference type="ARBA" id="ARBA00023053"/>
    </source>
</evidence>
<evidence type="ECO:0000256" key="2">
    <source>
        <dbReference type="ARBA" id="ARBA00022448"/>
    </source>
</evidence>
<feature type="domain" description="Cation/H+ exchanger transmembrane" evidence="11">
    <location>
        <begin position="27"/>
        <end position="367"/>
    </location>
</feature>
<name>A0A9K3GI27_9EUKA</name>
<comment type="subcellular location">
    <subcellularLocation>
        <location evidence="1">Membrane</location>
        <topology evidence="1">Multi-pass membrane protein</topology>
    </subcellularLocation>
</comment>
<accession>A0A9K3GI27</accession>
<feature type="transmembrane region" description="Helical" evidence="10">
    <location>
        <begin position="343"/>
        <end position="368"/>
    </location>
</feature>
<dbReference type="GO" id="GO:0015386">
    <property type="term" value="F:potassium:proton antiporter activity"/>
    <property type="evidence" value="ECO:0007669"/>
    <property type="project" value="TreeGrafter"/>
</dbReference>
<dbReference type="AlphaFoldDB" id="A0A9K3GI27"/>
<evidence type="ECO:0000313" key="12">
    <source>
        <dbReference type="EMBL" id="GIQ82991.1"/>
    </source>
</evidence>
<dbReference type="Proteomes" id="UP000265618">
    <property type="component" value="Unassembled WGS sequence"/>
</dbReference>
<organism evidence="12 13">
    <name type="scientific">Kipferlia bialata</name>
    <dbReference type="NCBI Taxonomy" id="797122"/>
    <lineage>
        <taxon>Eukaryota</taxon>
        <taxon>Metamonada</taxon>
        <taxon>Carpediemonas-like organisms</taxon>
        <taxon>Kipferlia</taxon>
    </lineage>
</organism>
<feature type="transmembrane region" description="Helical" evidence="10">
    <location>
        <begin position="253"/>
        <end position="274"/>
    </location>
</feature>
<keyword evidence="2 9" id="KW-0813">Transport</keyword>
<dbReference type="OrthoDB" id="196264at2759"/>
<sequence>MTPSSSLYPTLCTLFLSLISVDKIPNDALLLILIPPIILHGGYDLDKRVFFRNIGTILFLAFGGTLLAFVITGLGLYYSCQIPSVGVDLPMRESLSFGALVSASDPVVTLALFSNMSVDPTLYMLVFGESTLNDAVAVVLCHTFSDFDPDEFGVTTALWLLVQVASIFIGSVVIGVVVGLVAARLFVSTPLHTQPNLEIVMTLPFAYLTYYLAEGLSCSGIMAILTTAFVLSHYVSPSLTVHSRQALKEIIHALSFVCEAVIFMFLGLSPFAYAMVFSPVFIAISMGLIIGARIAVVYGLSSIANLWRRERIPASDMFVMFWGGLKGPISFGLALAFELEYRQLILGTTVFVVVFMVVFFGGTTYPIYNYLARRGTTQAIPASSSDSTSSANNDRFKVYDEQRLIPMFRRNTGCGMLDNVDTPLLSANGSSAHF</sequence>
<keyword evidence="5" id="KW-0915">Sodium</keyword>
<evidence type="ECO:0000313" key="13">
    <source>
        <dbReference type="Proteomes" id="UP000265618"/>
    </source>
</evidence>
<dbReference type="PANTHER" id="PTHR10110">
    <property type="entry name" value="SODIUM/HYDROGEN EXCHANGER"/>
    <property type="match status" value="1"/>
</dbReference>
<protein>
    <recommendedName>
        <fullName evidence="9">Sodium/hydrogen exchanger</fullName>
    </recommendedName>
</protein>
<keyword evidence="6 9" id="KW-0406">Ion transport</keyword>
<keyword evidence="8 9" id="KW-0739">Sodium transport</keyword>
<comment type="similarity">
    <text evidence="9">Belongs to the monovalent cation:proton antiporter 1 (CPA1) transporter (TC 2.A.36) family.</text>
</comment>
<dbReference type="EMBL" id="BDIP01000887">
    <property type="protein sequence ID" value="GIQ82991.1"/>
    <property type="molecule type" value="Genomic_DNA"/>
</dbReference>
<feature type="transmembrane region" description="Helical" evidence="10">
    <location>
        <begin position="219"/>
        <end position="241"/>
    </location>
</feature>
<dbReference type="InterPro" id="IPR006153">
    <property type="entry name" value="Cation/H_exchanger_TM"/>
</dbReference>
<evidence type="ECO:0000256" key="6">
    <source>
        <dbReference type="ARBA" id="ARBA00023065"/>
    </source>
</evidence>
<dbReference type="Pfam" id="PF00999">
    <property type="entry name" value="Na_H_Exchanger"/>
    <property type="match status" value="1"/>
</dbReference>
<keyword evidence="4 10" id="KW-1133">Transmembrane helix</keyword>
<proteinExistence type="inferred from homology"/>
<keyword evidence="13" id="KW-1185">Reference proteome</keyword>
<evidence type="ECO:0000256" key="1">
    <source>
        <dbReference type="ARBA" id="ARBA00004141"/>
    </source>
</evidence>
<keyword evidence="7 10" id="KW-0472">Membrane</keyword>
<evidence type="ECO:0000256" key="8">
    <source>
        <dbReference type="ARBA" id="ARBA00023201"/>
    </source>
</evidence>
<dbReference type="NCBIfam" id="TIGR00840">
    <property type="entry name" value="b_cpa1"/>
    <property type="match status" value="1"/>
</dbReference>
<dbReference type="PRINTS" id="PR01084">
    <property type="entry name" value="NAHEXCHNGR"/>
</dbReference>
<keyword evidence="9" id="KW-0050">Antiport</keyword>
<feature type="transmembrane region" description="Helical" evidence="10">
    <location>
        <begin position="280"/>
        <end position="307"/>
    </location>
</feature>
<dbReference type="GO" id="GO:0098719">
    <property type="term" value="P:sodium ion import across plasma membrane"/>
    <property type="evidence" value="ECO:0007669"/>
    <property type="project" value="TreeGrafter"/>
</dbReference>
<evidence type="ECO:0000259" key="11">
    <source>
        <dbReference type="Pfam" id="PF00999"/>
    </source>
</evidence>
<dbReference type="InterPro" id="IPR004709">
    <property type="entry name" value="NaH_exchanger"/>
</dbReference>
<comment type="caution">
    <text evidence="12">The sequence shown here is derived from an EMBL/GenBank/DDBJ whole genome shotgun (WGS) entry which is preliminary data.</text>
</comment>
<feature type="transmembrane region" description="Helical" evidence="10">
    <location>
        <begin position="57"/>
        <end position="77"/>
    </location>
</feature>
<dbReference type="GO" id="GO:0015385">
    <property type="term" value="F:sodium:proton antiporter activity"/>
    <property type="evidence" value="ECO:0007669"/>
    <property type="project" value="InterPro"/>
</dbReference>